<dbReference type="InterPro" id="IPR054722">
    <property type="entry name" value="PolX-like_BBD"/>
</dbReference>
<feature type="domain" description="Integrase catalytic" evidence="19">
    <location>
        <begin position="997"/>
        <end position="1164"/>
    </location>
</feature>
<dbReference type="InterPro" id="IPR057670">
    <property type="entry name" value="SH3_retrovirus"/>
</dbReference>
<dbReference type="InterPro" id="IPR012337">
    <property type="entry name" value="RNaseH-like_sf"/>
</dbReference>
<keyword evidence="8" id="KW-0255">Endonuclease</keyword>
<dbReference type="InterPro" id="IPR013103">
    <property type="entry name" value="RVT_2"/>
</dbReference>
<dbReference type="GO" id="GO:0006508">
    <property type="term" value="P:proteolysis"/>
    <property type="evidence" value="ECO:0007669"/>
    <property type="project" value="UniProtKB-KW"/>
</dbReference>
<dbReference type="EMBL" id="JABDTM020025878">
    <property type="protein sequence ID" value="KAH0812661.1"/>
    <property type="molecule type" value="Genomic_DNA"/>
</dbReference>
<dbReference type="Gene3D" id="3.30.420.10">
    <property type="entry name" value="Ribonuclease H-like superfamily/Ribonuclease H"/>
    <property type="match status" value="1"/>
</dbReference>
<keyword evidence="2" id="KW-1188">Viral release from host cell</keyword>
<feature type="region of interest" description="Disordered" evidence="18">
    <location>
        <begin position="186"/>
        <end position="211"/>
    </location>
</feature>
<evidence type="ECO:0000259" key="19">
    <source>
        <dbReference type="PROSITE" id="PS50994"/>
    </source>
</evidence>
<reference evidence="20" key="1">
    <citation type="journal article" date="2020" name="J Insects Food Feed">
        <title>The yellow mealworm (Tenebrio molitor) genome: a resource for the emerging insects as food and feed industry.</title>
        <authorList>
            <person name="Eriksson T."/>
            <person name="Andere A."/>
            <person name="Kelstrup H."/>
            <person name="Emery V."/>
            <person name="Picard C."/>
        </authorList>
    </citation>
    <scope>NUCLEOTIDE SEQUENCE</scope>
    <source>
        <strain evidence="20">Stoneville</strain>
        <tissue evidence="20">Whole head</tissue>
    </source>
</reference>
<name>A0A8J6LGT6_TENMO</name>
<dbReference type="GO" id="GO:0003964">
    <property type="term" value="F:RNA-directed DNA polymerase activity"/>
    <property type="evidence" value="ECO:0007669"/>
    <property type="project" value="UniProtKB-KW"/>
</dbReference>
<feature type="region of interest" description="Disordered" evidence="18">
    <location>
        <begin position="61"/>
        <end position="92"/>
    </location>
</feature>
<reference evidence="20" key="2">
    <citation type="submission" date="2021-08" db="EMBL/GenBank/DDBJ databases">
        <authorList>
            <person name="Eriksson T."/>
        </authorList>
    </citation>
    <scope>NUCLEOTIDE SEQUENCE</scope>
    <source>
        <strain evidence="20">Stoneville</strain>
        <tissue evidence="20">Whole head</tissue>
    </source>
</reference>
<sequence>MKEILIVQCIERFKALYDNSSKDFEDGVKKEMIWRSFFGVLRGLISVVLLQLKPLLAPGDVKDPHVPSPGAGPLRRDEKWRMKRKEKTLKERSLEKDPKIGLNGNQRKENQEPTAACVLEFCTRENGILIAIREGRKKMTRAEKEKGFCRVEVLREKGKVHGLTNPTVCSYRLAEIVKKKAPFQLSRQLGPNMKNKRENSPKQQKTCKNGLSDPDFRYRPRQFGERRGKYIKVERTPFRRFSTGSRQVLDRLSTGSRLVQVRRLQPIRAGEPVEEDRIGWETVLEEFQSYVEADKGFLHEGHRPYASADHFRHPVGPASSPRIPPENRTSHRTVPGRGTRVQEQLISGKIYVVRPEVTPPETTRSLVLGKASRGGRTPRTFRGPSSSSLFQGLFLDSKPQARYVLGNDTPNGMLVPLALVDAPVLLQVVRQGYIKDYPTIVPTITDFLMVQLLIFDDNVLIELQTLRRLFCIVSRLALGSVLEDWYSNMKPGLATGQIGQMPDGPDACSDSEDDDNNDHLTRLARIRFEEGDLVWKREYPTTDSTKHFTAKLAKRFKGPFTVAQKIGSNVCALNDPVGRPGGKWHVKDLKIYHLSDRGSSSGCESDRRGAVRNNNCSSRNRIRLSPSPASPSSWKFQVNALFVPHGIRDIVDGSRVKPEGVDQDIARWIKDNAKAMFLISTTIESEQLEPLLVCVTAKEMWEKLTSVHEQKSASNKLLLTTRLYEYRMSPGDSIIQHVSKVQNMAAQLLDVGEPVSDLTIMAKILASLSSKYAAFQTAWDSVSPEQSKKSENQNGSAGKDTRDSAFVAEKHRQQSKMCDKSNTKLLDSAINEVRNARDNKECKIVGEGTVLIENCVNDEWRNARIENVLYGPEMKKNLFSVGMCTTRGLEVLFKGDYVNIHGDNELLAFGVKQENEIYRMVFRVKNARSNIQANASTSDLRVWHERLGHLNFRTLREMVNKNLVNGVQLSEKHDVFCEPCQIGKSQRKVFNKVRERAATKPGEVFHTDVCGPMSLESLGGAHCYVLFKDDATSFRFVYFLRHKSDVVEKLKMLDKMVENKCGRRIQVLRSDNVREYQNKSLDHYLKSRGIQRENTAPYTPEQNGRAERDNKTIVQKARTMIHAKSLPLRLWAEAVNTAVYLMNRSGSSSTPEKKIPYELWIGQKPNLKHLRVFGSTDFVHIPKQMTTKLEPRSKKMLFVGYDGESSNYRVFDPVSKKVSVSRDVVFNETVGSTKSVVRNEDDEEIIFPNVEEVDERTEDADERQEEDEFQEATEEVADMEVQALQQETSQRTLRDRANLRAPTRYESNVAEYNVPLTYTEATQSADAPQWIDAINSELKAHQENGTWSLVERNPGVKTIDSKWVFKLMRNAEGDVNRYKARLCARGFLQQRGVDYNETFAPVVRYDSIRVLLALVAAEDLELAQFDIQTAFLHGQLKEEIYMEVPEGLSGEKQSKSARKSAVCKLNKSLYGLKQAPRCWNKKFSAFLHKFCFKETEADQCIFVGNVGNESVYLALFVDDGFIAAKSLDTLDIMLGRLSETFKITIGDTSMFVGMQIKRDRAKQKLFIHQSAYAKRIVSKFKMSEAKKASVPIDPNVVLYPVLENDKKAENVPYREAVGSLMFLAVVSRPDIAFAVNTQNALSHMCQERSSIEYFCSEKACELIGYSDADYANDIETRRSTTGYLFELANGPVTWCSQRQKLVTLSTTESEYVAASVASREAIWLRKLLKDIRPQCEKATVIFVDNQSAIKLVKNPEFHKRTKHIDVRYHYIREKVNAKEIKVETAGTVRNFSRGCPVAREAVGPATRASSTMTSRPRRDLTSYARRPFFGCSCRRALGTASLWGPGAKRLTPTCPEPRPAGLSFKGSLFQDSDLFSTPTTTSWRHDKARPNQGGSEPRLRRSCVGGYPIPAKVVLFPSCLFRPH</sequence>
<evidence type="ECO:0000256" key="6">
    <source>
        <dbReference type="ARBA" id="ARBA00022741"/>
    </source>
</evidence>
<accession>A0A8J6LGT6</accession>
<dbReference type="Pfam" id="PF07727">
    <property type="entry name" value="RVT_2"/>
    <property type="match status" value="1"/>
</dbReference>
<evidence type="ECO:0000256" key="18">
    <source>
        <dbReference type="SAM" id="MobiDB-lite"/>
    </source>
</evidence>
<evidence type="ECO:0000256" key="17">
    <source>
        <dbReference type="ARBA" id="ARBA00023268"/>
    </source>
</evidence>
<evidence type="ECO:0000256" key="5">
    <source>
        <dbReference type="ARBA" id="ARBA00022723"/>
    </source>
</evidence>
<feature type="region of interest" description="Disordered" evidence="18">
    <location>
        <begin position="1877"/>
        <end position="1899"/>
    </location>
</feature>
<dbReference type="InterPro" id="IPR043502">
    <property type="entry name" value="DNA/RNA_pol_sf"/>
</dbReference>
<evidence type="ECO:0000256" key="7">
    <source>
        <dbReference type="ARBA" id="ARBA00022750"/>
    </source>
</evidence>
<evidence type="ECO:0000256" key="9">
    <source>
        <dbReference type="ARBA" id="ARBA00022801"/>
    </source>
</evidence>
<evidence type="ECO:0000256" key="8">
    <source>
        <dbReference type="ARBA" id="ARBA00022759"/>
    </source>
</evidence>
<keyword evidence="4" id="KW-0540">Nuclease</keyword>
<dbReference type="GO" id="GO:0005524">
    <property type="term" value="F:ATP binding"/>
    <property type="evidence" value="ECO:0007669"/>
    <property type="project" value="UniProtKB-KW"/>
</dbReference>
<dbReference type="Pfam" id="PF13976">
    <property type="entry name" value="gag_pre-integrs"/>
    <property type="match status" value="1"/>
</dbReference>
<keyword evidence="12" id="KW-0229">DNA integration</keyword>
<keyword evidence="11" id="KW-0460">Magnesium</keyword>
<dbReference type="Pfam" id="PF00665">
    <property type="entry name" value="rve"/>
    <property type="match status" value="1"/>
</dbReference>
<evidence type="ECO:0000256" key="15">
    <source>
        <dbReference type="ARBA" id="ARBA00023113"/>
    </source>
</evidence>
<dbReference type="GO" id="GO:0015074">
    <property type="term" value="P:DNA integration"/>
    <property type="evidence" value="ECO:0007669"/>
    <property type="project" value="UniProtKB-KW"/>
</dbReference>
<keyword evidence="7" id="KW-0064">Aspartyl protease</keyword>
<dbReference type="InterPro" id="IPR001584">
    <property type="entry name" value="Integrase_cat-core"/>
</dbReference>
<dbReference type="Proteomes" id="UP000719412">
    <property type="component" value="Unassembled WGS sequence"/>
</dbReference>
<keyword evidence="15" id="KW-0917">Virion maturation</keyword>
<dbReference type="PROSITE" id="PS50994">
    <property type="entry name" value="INTEGRASE"/>
    <property type="match status" value="1"/>
</dbReference>
<dbReference type="SUPFAM" id="SSF53098">
    <property type="entry name" value="Ribonuclease H-like"/>
    <property type="match status" value="1"/>
</dbReference>
<evidence type="ECO:0000256" key="10">
    <source>
        <dbReference type="ARBA" id="ARBA00022840"/>
    </source>
</evidence>
<keyword evidence="3" id="KW-0645">Protease</keyword>
<dbReference type="Pfam" id="PF14223">
    <property type="entry name" value="Retrotran_gag_2"/>
    <property type="match status" value="1"/>
</dbReference>
<dbReference type="PANTHER" id="PTHR42648:SF11">
    <property type="entry name" value="TRANSPOSON TY4-P GAG-POL POLYPROTEIN"/>
    <property type="match status" value="1"/>
</dbReference>
<dbReference type="PANTHER" id="PTHR42648">
    <property type="entry name" value="TRANSPOSASE, PUTATIVE-RELATED"/>
    <property type="match status" value="1"/>
</dbReference>
<dbReference type="CDD" id="cd09272">
    <property type="entry name" value="RNase_HI_RT_Ty1"/>
    <property type="match status" value="1"/>
</dbReference>
<dbReference type="GO" id="GO:0042575">
    <property type="term" value="C:DNA polymerase complex"/>
    <property type="evidence" value="ECO:0007669"/>
    <property type="project" value="UniProtKB-ARBA"/>
</dbReference>
<keyword evidence="17" id="KW-0511">Multifunctional enzyme</keyword>
<dbReference type="InterPro" id="IPR036397">
    <property type="entry name" value="RNaseH_sf"/>
</dbReference>
<dbReference type="Pfam" id="PF25597">
    <property type="entry name" value="SH3_retrovirus"/>
    <property type="match status" value="1"/>
</dbReference>
<keyword evidence="14" id="KW-0808">Transferase</keyword>
<keyword evidence="13" id="KW-0695">RNA-directed DNA polymerase</keyword>
<comment type="function">
    <text evidence="1">The aspartyl protease (PR) mediates the proteolytic cleavages of the Gag and Gag-Pol polyproteins after assembly of the VLP.</text>
</comment>
<evidence type="ECO:0000256" key="4">
    <source>
        <dbReference type="ARBA" id="ARBA00022722"/>
    </source>
</evidence>
<evidence type="ECO:0000256" key="2">
    <source>
        <dbReference type="ARBA" id="ARBA00022612"/>
    </source>
</evidence>
<evidence type="ECO:0000256" key="3">
    <source>
        <dbReference type="ARBA" id="ARBA00022670"/>
    </source>
</evidence>
<proteinExistence type="predicted"/>
<dbReference type="GO" id="GO:0046872">
    <property type="term" value="F:metal ion binding"/>
    <property type="evidence" value="ECO:0007669"/>
    <property type="project" value="UniProtKB-KW"/>
</dbReference>
<organism evidence="20 21">
    <name type="scientific">Tenebrio molitor</name>
    <name type="common">Yellow mealworm beetle</name>
    <dbReference type="NCBI Taxonomy" id="7067"/>
    <lineage>
        <taxon>Eukaryota</taxon>
        <taxon>Metazoa</taxon>
        <taxon>Ecdysozoa</taxon>
        <taxon>Arthropoda</taxon>
        <taxon>Hexapoda</taxon>
        <taxon>Insecta</taxon>
        <taxon>Pterygota</taxon>
        <taxon>Neoptera</taxon>
        <taxon>Endopterygota</taxon>
        <taxon>Coleoptera</taxon>
        <taxon>Polyphaga</taxon>
        <taxon>Cucujiformia</taxon>
        <taxon>Tenebrionidae</taxon>
        <taxon>Tenebrio</taxon>
    </lineage>
</organism>
<keyword evidence="14" id="KW-0548">Nucleotidyltransferase</keyword>
<protein>
    <recommendedName>
        <fullName evidence="19">Integrase catalytic domain-containing protein</fullName>
    </recommendedName>
</protein>
<evidence type="ECO:0000256" key="14">
    <source>
        <dbReference type="ARBA" id="ARBA00022932"/>
    </source>
</evidence>
<dbReference type="GO" id="GO:0003676">
    <property type="term" value="F:nucleic acid binding"/>
    <property type="evidence" value="ECO:0007669"/>
    <property type="project" value="InterPro"/>
</dbReference>
<evidence type="ECO:0000256" key="1">
    <source>
        <dbReference type="ARBA" id="ARBA00002180"/>
    </source>
</evidence>
<dbReference type="GO" id="GO:0003887">
    <property type="term" value="F:DNA-directed DNA polymerase activity"/>
    <property type="evidence" value="ECO:0007669"/>
    <property type="project" value="UniProtKB-KW"/>
</dbReference>
<evidence type="ECO:0000313" key="21">
    <source>
        <dbReference type="Proteomes" id="UP000719412"/>
    </source>
</evidence>
<gene>
    <name evidence="20" type="ORF">GEV33_010130</name>
</gene>
<keyword evidence="5" id="KW-0479">Metal-binding</keyword>
<evidence type="ECO:0000256" key="12">
    <source>
        <dbReference type="ARBA" id="ARBA00022908"/>
    </source>
</evidence>
<dbReference type="GO" id="GO:0004519">
    <property type="term" value="F:endonuclease activity"/>
    <property type="evidence" value="ECO:0007669"/>
    <property type="project" value="UniProtKB-KW"/>
</dbReference>
<keyword evidence="14" id="KW-0239">DNA-directed DNA polymerase</keyword>
<feature type="region of interest" description="Disordered" evidence="18">
    <location>
        <begin position="783"/>
        <end position="802"/>
    </location>
</feature>
<keyword evidence="6" id="KW-0547">Nucleotide-binding</keyword>
<dbReference type="InterPro" id="IPR025724">
    <property type="entry name" value="GAG-pre-integrase_dom"/>
</dbReference>
<keyword evidence="21" id="KW-1185">Reference proteome</keyword>
<evidence type="ECO:0000256" key="11">
    <source>
        <dbReference type="ARBA" id="ARBA00022842"/>
    </source>
</evidence>
<dbReference type="GO" id="GO:0004190">
    <property type="term" value="F:aspartic-type endopeptidase activity"/>
    <property type="evidence" value="ECO:0007669"/>
    <property type="project" value="UniProtKB-KW"/>
</dbReference>
<dbReference type="Pfam" id="PF22936">
    <property type="entry name" value="Pol_BBD"/>
    <property type="match status" value="1"/>
</dbReference>
<keyword evidence="10" id="KW-0067">ATP-binding</keyword>
<dbReference type="SUPFAM" id="SSF56672">
    <property type="entry name" value="DNA/RNA polymerases"/>
    <property type="match status" value="1"/>
</dbReference>
<evidence type="ECO:0000256" key="16">
    <source>
        <dbReference type="ARBA" id="ARBA00023172"/>
    </source>
</evidence>
<evidence type="ECO:0000313" key="20">
    <source>
        <dbReference type="EMBL" id="KAH0812661.1"/>
    </source>
</evidence>
<keyword evidence="9" id="KW-0378">Hydrolase</keyword>
<keyword evidence="16" id="KW-0233">DNA recombination</keyword>
<dbReference type="InterPro" id="IPR039537">
    <property type="entry name" value="Retrotran_Ty1/copia-like"/>
</dbReference>
<dbReference type="GO" id="GO:0006310">
    <property type="term" value="P:DNA recombination"/>
    <property type="evidence" value="ECO:0007669"/>
    <property type="project" value="UniProtKB-KW"/>
</dbReference>
<comment type="caution">
    <text evidence="20">The sequence shown here is derived from an EMBL/GenBank/DDBJ whole genome shotgun (WGS) entry which is preliminary data.</text>
</comment>
<evidence type="ECO:0000256" key="13">
    <source>
        <dbReference type="ARBA" id="ARBA00022918"/>
    </source>
</evidence>